<dbReference type="Proteomes" id="UP000041314">
    <property type="component" value="Unassembled WGS sequence"/>
</dbReference>
<evidence type="ECO:0000313" key="1">
    <source>
        <dbReference type="EMBL" id="CNT64566.1"/>
    </source>
</evidence>
<dbReference type="EMBL" id="CQPA01000002">
    <property type="protein sequence ID" value="CNT64566.1"/>
    <property type="molecule type" value="Genomic_DNA"/>
</dbReference>
<name>A0A655BP15_SALET</name>
<evidence type="ECO:0000313" key="2">
    <source>
        <dbReference type="Proteomes" id="UP000041314"/>
    </source>
</evidence>
<protein>
    <submittedName>
        <fullName evidence="1">Uncharacterized protein</fullName>
    </submittedName>
</protein>
<dbReference type="AlphaFoldDB" id="A0A655BP15"/>
<organism evidence="1 2">
    <name type="scientific">Salmonella enterica subsp. enterica serovar Bovismorbificans</name>
    <dbReference type="NCBI Taxonomy" id="58097"/>
    <lineage>
        <taxon>Bacteria</taxon>
        <taxon>Pseudomonadati</taxon>
        <taxon>Pseudomonadota</taxon>
        <taxon>Gammaproteobacteria</taxon>
        <taxon>Enterobacterales</taxon>
        <taxon>Enterobacteriaceae</taxon>
        <taxon>Salmonella</taxon>
    </lineage>
</organism>
<gene>
    <name evidence="1" type="ORF">ERS008198_00530</name>
</gene>
<sequence>MKRVNIGTAVAIFGEEPGYRFRRMVGAHHDAVSHTGDAILRFHSLTRFFIAANKIAQLNSRFAQRLFAGEDGAFNIDGEYSVRLNKSNGVLAILFIGLYAIRQTNGDKLQRIITGLFSQFGDSHLAEFPGQRRILPAADA</sequence>
<reference evidence="1 2" key="1">
    <citation type="submission" date="2015-03" db="EMBL/GenBank/DDBJ databases">
        <authorList>
            <consortium name="Pathogen Informatics"/>
        </authorList>
    </citation>
    <scope>NUCLEOTIDE SEQUENCE [LARGE SCALE GENOMIC DNA]</scope>
    <source>
        <strain evidence="1 2">A1104</strain>
    </source>
</reference>
<proteinExistence type="predicted"/>
<accession>A0A655BP15</accession>